<dbReference type="EMBL" id="ABVQ01000037">
    <property type="protein sequence ID" value="EEC56691.1"/>
    <property type="molecule type" value="Genomic_DNA"/>
</dbReference>
<sequence length="521" mass="58964">MEFLQNLLNGIQLKDEKFNDELRKSFYSMTAKEQDDTLENISRCIGDDWSDGIYLFSYLLYIIKDAKIIKYINNALMHNNIDALSLINYIYQIGVLTFSNAIDVSNKLFLQTDGIYISAVNDISSHINKEKLAYIPFAERKKGTVLIAARSILAEVHAPTMIVCNIYNYLQKLGYNVIVLIGYMGGVQKDKKNDVYYHAVDNSLVETTQKLQTDHFGLCINVCNIAFTSQFFNQELEMAVDYVRGVNPEFIIDIGGMNIIADVCSRFTTVCSFPCVGTPVHSAAPVIVRRFHCEGEAEKIYDSYLTQDKKVYELMIANELTAVSKISRQNAALRNKKEKDKFILLIVGNRLDREVTDEFLNVLNQILEDEPDVYVEVIGECDKLKNKIKTSDKSDRYIFIGYADNLQEAMADGDLFVNPPRTGGGTGASLALKNHTPIVTLGNCDVAIRGEGFVCGELAQYPEIIKKYIHDAGFMKQQQEYCEHQDKLLNNVDSVGNMKKFCEELRNYIIAEEENNGTYSV</sequence>
<evidence type="ECO:0000313" key="2">
    <source>
        <dbReference type="Proteomes" id="UP000003136"/>
    </source>
</evidence>
<proteinExistence type="predicted"/>
<comment type="caution">
    <text evidence="1">The sequence shown here is derived from an EMBL/GenBank/DDBJ whole genome shotgun (WGS) entry which is preliminary data.</text>
</comment>
<dbReference type="AlphaFoldDB" id="B7AWV0"/>
<dbReference type="STRING" id="483218.BACPEC_03200"/>
<dbReference type="Gene3D" id="3.40.50.2000">
    <property type="entry name" value="Glycogen Phosphorylase B"/>
    <property type="match status" value="1"/>
</dbReference>
<keyword evidence="2" id="KW-1185">Reference proteome</keyword>
<dbReference type="Proteomes" id="UP000003136">
    <property type="component" value="Unassembled WGS sequence"/>
</dbReference>
<organism evidence="1 2">
    <name type="scientific">[Bacteroides] pectinophilus ATCC 43243</name>
    <dbReference type="NCBI Taxonomy" id="483218"/>
    <lineage>
        <taxon>Bacteria</taxon>
        <taxon>Bacillati</taxon>
        <taxon>Bacillota</taxon>
        <taxon>Clostridia</taxon>
        <taxon>Eubacteriales</taxon>
    </lineage>
</organism>
<dbReference type="Pfam" id="PF13692">
    <property type="entry name" value="Glyco_trans_1_4"/>
    <property type="match status" value="1"/>
</dbReference>
<dbReference type="HOGENOM" id="CLU_032107_0_0_9"/>
<protein>
    <recommendedName>
        <fullName evidence="3">Glycosyl transferase family 1 domain-containing protein</fullName>
    </recommendedName>
</protein>
<reference evidence="1 2" key="2">
    <citation type="submission" date="2008-11" db="EMBL/GenBank/DDBJ databases">
        <authorList>
            <person name="Fulton L."/>
            <person name="Clifton S."/>
            <person name="Fulton B."/>
            <person name="Xu J."/>
            <person name="Minx P."/>
            <person name="Pepin K.H."/>
            <person name="Johnson M."/>
            <person name="Bhonagiri V."/>
            <person name="Nash W.E."/>
            <person name="Mardis E.R."/>
            <person name="Wilson R.K."/>
        </authorList>
    </citation>
    <scope>NUCLEOTIDE SEQUENCE [LARGE SCALE GENOMIC DNA]</scope>
    <source>
        <strain evidence="1 2">ATCC 43243</strain>
    </source>
</reference>
<gene>
    <name evidence="1" type="ORF">BACPEC_03200</name>
</gene>
<dbReference type="eggNOG" id="COG0438">
    <property type="taxonomic scope" value="Bacteria"/>
</dbReference>
<accession>B7AWV0</accession>
<dbReference type="SUPFAM" id="SSF53756">
    <property type="entry name" value="UDP-Glycosyltransferase/glycogen phosphorylase"/>
    <property type="match status" value="1"/>
</dbReference>
<name>B7AWV0_9FIRM</name>
<evidence type="ECO:0008006" key="3">
    <source>
        <dbReference type="Google" id="ProtNLM"/>
    </source>
</evidence>
<evidence type="ECO:0000313" key="1">
    <source>
        <dbReference type="EMBL" id="EEC56691.1"/>
    </source>
</evidence>
<reference evidence="1 2" key="1">
    <citation type="submission" date="2008-11" db="EMBL/GenBank/DDBJ databases">
        <title>Draft genome sequence of Bacteroides pectinophilus (ATCC 43243).</title>
        <authorList>
            <person name="Sudarsanam P."/>
            <person name="Ley R."/>
            <person name="Guruge J."/>
            <person name="Turnbaugh P.J."/>
            <person name="Mahowald M."/>
            <person name="Liep D."/>
            <person name="Gordon J."/>
        </authorList>
    </citation>
    <scope>NUCLEOTIDE SEQUENCE [LARGE SCALE GENOMIC DNA]</scope>
    <source>
        <strain evidence="1 2">ATCC 43243</strain>
    </source>
</reference>